<gene>
    <name evidence="5" type="ORF">GCM10009038_37170</name>
</gene>
<evidence type="ECO:0000256" key="2">
    <source>
        <dbReference type="ARBA" id="ARBA00023125"/>
    </source>
</evidence>
<dbReference type="InterPro" id="IPR036271">
    <property type="entry name" value="Tet_transcr_reg_TetR-rel_C_sf"/>
</dbReference>
<name>A0ABQ3EFE2_9GAMM</name>
<dbReference type="Gene3D" id="1.10.10.60">
    <property type="entry name" value="Homeodomain-like"/>
    <property type="match status" value="1"/>
</dbReference>
<dbReference type="InterPro" id="IPR009057">
    <property type="entry name" value="Homeodomain-like_sf"/>
</dbReference>
<reference evidence="6" key="1">
    <citation type="journal article" date="2019" name="Int. J. Syst. Evol. Microbiol.">
        <title>The Global Catalogue of Microorganisms (GCM) 10K type strain sequencing project: providing services to taxonomists for standard genome sequencing and annotation.</title>
        <authorList>
            <consortium name="The Broad Institute Genomics Platform"/>
            <consortium name="The Broad Institute Genome Sequencing Center for Infectious Disease"/>
            <person name="Wu L."/>
            <person name="Ma J."/>
        </authorList>
    </citation>
    <scope>NUCLEOTIDE SEQUENCE [LARGE SCALE GENOMIC DNA]</scope>
    <source>
        <strain evidence="6">KCTC 32998</strain>
    </source>
</reference>
<protein>
    <submittedName>
        <fullName evidence="5">TetR family transcriptional regulator</fullName>
    </submittedName>
</protein>
<keyword evidence="6" id="KW-1185">Reference proteome</keyword>
<evidence type="ECO:0000256" key="3">
    <source>
        <dbReference type="ARBA" id="ARBA00023163"/>
    </source>
</evidence>
<evidence type="ECO:0000313" key="5">
    <source>
        <dbReference type="EMBL" id="GHB34592.1"/>
    </source>
</evidence>
<dbReference type="Pfam" id="PF00440">
    <property type="entry name" value="TetR_N"/>
    <property type="match status" value="1"/>
</dbReference>
<keyword evidence="1" id="KW-0805">Transcription regulation</keyword>
<sequence length="198" mass="21284">MARTGRPREFDRESAVRQAMNLFWAKGFESTSLSDLKSTLGGLSSASFYAAFGSKKALYEECLAEYMGTCGELVATLRDESLSVREALRVMLGRSIEIQTSKGSPLGCMAVLSGIVCDDDNADIAELARNARKVNRDAIADCIARGVANGELADDGSAEAFTLTLDSFLKGLAVQSRDGISREALLRSADQLLSILDR</sequence>
<evidence type="ECO:0000256" key="1">
    <source>
        <dbReference type="ARBA" id="ARBA00023015"/>
    </source>
</evidence>
<comment type="caution">
    <text evidence="5">The sequence shown here is derived from an EMBL/GenBank/DDBJ whole genome shotgun (WGS) entry which is preliminary data.</text>
</comment>
<dbReference type="EMBL" id="BMZI01000011">
    <property type="protein sequence ID" value="GHB34592.1"/>
    <property type="molecule type" value="Genomic_DNA"/>
</dbReference>
<dbReference type="InterPro" id="IPR001647">
    <property type="entry name" value="HTH_TetR"/>
</dbReference>
<evidence type="ECO:0000259" key="4">
    <source>
        <dbReference type="Pfam" id="PF00440"/>
    </source>
</evidence>
<organism evidence="5 6">
    <name type="scientific">Salinicola rhizosphaerae</name>
    <dbReference type="NCBI Taxonomy" id="1443141"/>
    <lineage>
        <taxon>Bacteria</taxon>
        <taxon>Pseudomonadati</taxon>
        <taxon>Pseudomonadota</taxon>
        <taxon>Gammaproteobacteria</taxon>
        <taxon>Oceanospirillales</taxon>
        <taxon>Halomonadaceae</taxon>
        <taxon>Salinicola</taxon>
    </lineage>
</organism>
<dbReference type="SUPFAM" id="SSF48498">
    <property type="entry name" value="Tetracyclin repressor-like, C-terminal domain"/>
    <property type="match status" value="1"/>
</dbReference>
<dbReference type="SUPFAM" id="SSF46689">
    <property type="entry name" value="Homeodomain-like"/>
    <property type="match status" value="1"/>
</dbReference>
<dbReference type="PANTHER" id="PTHR47506">
    <property type="entry name" value="TRANSCRIPTIONAL REGULATORY PROTEIN"/>
    <property type="match status" value="1"/>
</dbReference>
<dbReference type="Proteomes" id="UP000646745">
    <property type="component" value="Unassembled WGS sequence"/>
</dbReference>
<keyword evidence="2" id="KW-0238">DNA-binding</keyword>
<evidence type="ECO:0000313" key="6">
    <source>
        <dbReference type="Proteomes" id="UP000646745"/>
    </source>
</evidence>
<accession>A0ABQ3EFE2</accession>
<dbReference type="RefSeq" id="WP_189446249.1">
    <property type="nucleotide sequence ID" value="NZ_BMZI01000011.1"/>
</dbReference>
<proteinExistence type="predicted"/>
<keyword evidence="3" id="KW-0804">Transcription</keyword>
<dbReference type="Gene3D" id="1.10.357.10">
    <property type="entry name" value="Tetracycline Repressor, domain 2"/>
    <property type="match status" value="1"/>
</dbReference>
<dbReference type="PANTHER" id="PTHR47506:SF1">
    <property type="entry name" value="HTH-TYPE TRANSCRIPTIONAL REGULATOR YJDC"/>
    <property type="match status" value="1"/>
</dbReference>
<feature type="domain" description="HTH tetR-type" evidence="4">
    <location>
        <begin position="17"/>
        <end position="62"/>
    </location>
</feature>